<feature type="region of interest" description="Disordered" evidence="1">
    <location>
        <begin position="68"/>
        <end position="137"/>
    </location>
</feature>
<sequence length="137" mass="14687">MWAKLVNAASFNYFAHDLLHGSFSIWTTPTSCPTSVTRNSAKNYSKPSSPTLPVKSYTPTTFLFSMKSANKRADGPINRPAQSGAPTQPTNPSSDTSRLKPWNSNLRKQSSFASGGNAAFPAPKYAKSGLNFSSPPG</sequence>
<dbReference type="EMBL" id="FP929116">
    <property type="protein sequence ID" value="CBX93943.1"/>
    <property type="molecule type" value="Genomic_DNA"/>
</dbReference>
<gene>
    <name evidence="2" type="ORF">LEMA_P036170.1</name>
</gene>
<organism evidence="3">
    <name type="scientific">Leptosphaeria maculans (strain JN3 / isolate v23.1.3 / race Av1-4-5-6-7-8)</name>
    <name type="common">Blackleg fungus</name>
    <name type="synonym">Phoma lingam</name>
    <dbReference type="NCBI Taxonomy" id="985895"/>
    <lineage>
        <taxon>Eukaryota</taxon>
        <taxon>Fungi</taxon>
        <taxon>Dikarya</taxon>
        <taxon>Ascomycota</taxon>
        <taxon>Pezizomycotina</taxon>
        <taxon>Dothideomycetes</taxon>
        <taxon>Pleosporomycetidae</taxon>
        <taxon>Pleosporales</taxon>
        <taxon>Pleosporineae</taxon>
        <taxon>Leptosphaeriaceae</taxon>
        <taxon>Plenodomus</taxon>
        <taxon>Plenodomus lingam/Leptosphaeria maculans species complex</taxon>
    </lineage>
</organism>
<dbReference type="Proteomes" id="UP000002668">
    <property type="component" value="Genome"/>
</dbReference>
<proteinExistence type="predicted"/>
<dbReference type="InParanoid" id="E4ZRU6"/>
<dbReference type="VEuPathDB" id="FungiDB:LEMA_P036170.1"/>
<keyword evidence="3" id="KW-1185">Reference proteome</keyword>
<name>E4ZRU6_LEPMJ</name>
<feature type="compositionally biased region" description="Polar residues" evidence="1">
    <location>
        <begin position="80"/>
        <end position="114"/>
    </location>
</feature>
<dbReference type="HOGENOM" id="CLU_1865464_0_0_1"/>
<evidence type="ECO:0000313" key="3">
    <source>
        <dbReference type="Proteomes" id="UP000002668"/>
    </source>
</evidence>
<dbReference type="AlphaFoldDB" id="E4ZRU6"/>
<evidence type="ECO:0000256" key="1">
    <source>
        <dbReference type="SAM" id="MobiDB-lite"/>
    </source>
</evidence>
<protein>
    <submittedName>
        <fullName evidence="2">Predicted protein</fullName>
    </submittedName>
</protein>
<accession>E4ZRU6</accession>
<evidence type="ECO:0000313" key="2">
    <source>
        <dbReference type="EMBL" id="CBX93943.1"/>
    </source>
</evidence>
<reference evidence="3" key="1">
    <citation type="journal article" date="2011" name="Nat. Commun.">
        <title>Effector diversification within compartments of the Leptosphaeria maculans genome affected by Repeat-Induced Point mutations.</title>
        <authorList>
            <person name="Rouxel T."/>
            <person name="Grandaubert J."/>
            <person name="Hane J.K."/>
            <person name="Hoede C."/>
            <person name="van de Wouw A.P."/>
            <person name="Couloux A."/>
            <person name="Dominguez V."/>
            <person name="Anthouard V."/>
            <person name="Bally P."/>
            <person name="Bourras S."/>
            <person name="Cozijnsen A.J."/>
            <person name="Ciuffetti L.M."/>
            <person name="Degrave A."/>
            <person name="Dilmaghani A."/>
            <person name="Duret L."/>
            <person name="Fudal I."/>
            <person name="Goodwin S.B."/>
            <person name="Gout L."/>
            <person name="Glaser N."/>
            <person name="Linglin J."/>
            <person name="Kema G.H.J."/>
            <person name="Lapalu N."/>
            <person name="Lawrence C.B."/>
            <person name="May K."/>
            <person name="Meyer M."/>
            <person name="Ollivier B."/>
            <person name="Poulain J."/>
            <person name="Schoch C.L."/>
            <person name="Simon A."/>
            <person name="Spatafora J.W."/>
            <person name="Stachowiak A."/>
            <person name="Turgeon B.G."/>
            <person name="Tyler B.M."/>
            <person name="Vincent D."/>
            <person name="Weissenbach J."/>
            <person name="Amselem J."/>
            <person name="Quesneville H."/>
            <person name="Oliver R.P."/>
            <person name="Wincker P."/>
            <person name="Balesdent M.-H."/>
            <person name="Howlett B.J."/>
        </authorList>
    </citation>
    <scope>NUCLEOTIDE SEQUENCE [LARGE SCALE GENOMIC DNA]</scope>
    <source>
        <strain evidence="3">JN3 / isolate v23.1.3 / race Av1-4-5-6-7-8</strain>
    </source>
</reference>